<dbReference type="GO" id="GO:0016020">
    <property type="term" value="C:membrane"/>
    <property type="evidence" value="ECO:0007669"/>
    <property type="project" value="TreeGrafter"/>
</dbReference>
<evidence type="ECO:0000313" key="3">
    <source>
        <dbReference type="Proteomes" id="UP000509594"/>
    </source>
</evidence>
<evidence type="ECO:0000259" key="1">
    <source>
        <dbReference type="Pfam" id="PF12697"/>
    </source>
</evidence>
<organism evidence="2 3">
    <name type="scientific">Methanolobus zinderi</name>
    <dbReference type="NCBI Taxonomy" id="536044"/>
    <lineage>
        <taxon>Archaea</taxon>
        <taxon>Methanobacteriati</taxon>
        <taxon>Methanobacteriota</taxon>
        <taxon>Stenosarchaea group</taxon>
        <taxon>Methanomicrobia</taxon>
        <taxon>Methanosarcinales</taxon>
        <taxon>Methanosarcinaceae</taxon>
        <taxon>Methanolobus</taxon>
    </lineage>
</organism>
<dbReference type="PANTHER" id="PTHR43798">
    <property type="entry name" value="MONOACYLGLYCEROL LIPASE"/>
    <property type="match status" value="1"/>
</dbReference>
<accession>A0A7D5I6E2</accession>
<protein>
    <submittedName>
        <fullName evidence="2">Alpha/beta hydrolase</fullName>
    </submittedName>
</protein>
<dbReference type="AlphaFoldDB" id="A0A7D5I6E2"/>
<dbReference type="Gene3D" id="3.40.50.1820">
    <property type="entry name" value="alpha/beta hydrolase"/>
    <property type="match status" value="1"/>
</dbReference>
<keyword evidence="2" id="KW-0378">Hydrolase</keyword>
<dbReference type="GO" id="GO:0016787">
    <property type="term" value="F:hydrolase activity"/>
    <property type="evidence" value="ECO:0007669"/>
    <property type="project" value="UniProtKB-KW"/>
</dbReference>
<dbReference type="InterPro" id="IPR000073">
    <property type="entry name" value="AB_hydrolase_1"/>
</dbReference>
<proteinExistence type="predicted"/>
<name>A0A7D5I6E2_9EURY</name>
<dbReference type="GeneID" id="55822573"/>
<dbReference type="RefSeq" id="WP_176966096.1">
    <property type="nucleotide sequence ID" value="NZ_CP058215.1"/>
</dbReference>
<sequence length="267" mass="30719">MYPNFKRYGKEPYDIAVIHGGPGAPGSVAELAMELSNRSSTGVLEPLQTSMSIDGQISELRDILKRHGKLPVSLVGHSWGAWLAFMFAARHSNYVKKLILVASGPFEESYAPTIIQKRLERMSENKMEEYLHLSAKMSDPSVKNKNYFFAKFGKLISGVDSFHLLPFKENTAEFSHEINRSVWNEASYLRRSGKLLRMGKDIRCPVVAIHGDHDPHPFEGVRKPLERTLRDFHCVLLKDCGHYPWREKYARERFYEILRRELGHLEM</sequence>
<reference evidence="2 3" key="1">
    <citation type="submission" date="2020-06" db="EMBL/GenBank/DDBJ databases">
        <title>Methanolobus halotolerans sp. nov., isolated from a saline lake Tus in Siberia.</title>
        <authorList>
            <person name="Shen Y."/>
            <person name="Chen S.-C."/>
            <person name="Lai M.-C."/>
            <person name="Huang H.-H."/>
            <person name="Chiu H.-H."/>
            <person name="Tang S.-L."/>
            <person name="Rogozin D.Y."/>
            <person name="Degermendzhy A.G."/>
        </authorList>
    </citation>
    <scope>NUCLEOTIDE SEQUENCE [LARGE SCALE GENOMIC DNA]</scope>
    <source>
        <strain evidence="2 3">DSM 21339</strain>
    </source>
</reference>
<dbReference type="EMBL" id="CP058215">
    <property type="protein sequence ID" value="QLC51041.1"/>
    <property type="molecule type" value="Genomic_DNA"/>
</dbReference>
<evidence type="ECO:0000313" key="2">
    <source>
        <dbReference type="EMBL" id="QLC51041.1"/>
    </source>
</evidence>
<dbReference type="PANTHER" id="PTHR43798:SF33">
    <property type="entry name" value="HYDROLASE, PUTATIVE (AFU_ORTHOLOGUE AFUA_2G14860)-RELATED"/>
    <property type="match status" value="1"/>
</dbReference>
<keyword evidence="3" id="KW-1185">Reference proteome</keyword>
<dbReference type="KEGG" id="mzi:HWN40_12820"/>
<dbReference type="InterPro" id="IPR029058">
    <property type="entry name" value="AB_hydrolase_fold"/>
</dbReference>
<dbReference type="Pfam" id="PF12697">
    <property type="entry name" value="Abhydrolase_6"/>
    <property type="match status" value="1"/>
</dbReference>
<dbReference type="OrthoDB" id="131011at2157"/>
<feature type="domain" description="AB hydrolase-1" evidence="1">
    <location>
        <begin position="57"/>
        <end position="247"/>
    </location>
</feature>
<dbReference type="SUPFAM" id="SSF53474">
    <property type="entry name" value="alpha/beta-Hydrolases"/>
    <property type="match status" value="1"/>
</dbReference>
<dbReference type="Proteomes" id="UP000509594">
    <property type="component" value="Chromosome"/>
</dbReference>
<gene>
    <name evidence="2" type="ORF">HWN40_12820</name>
</gene>
<dbReference type="InterPro" id="IPR050266">
    <property type="entry name" value="AB_hydrolase_sf"/>
</dbReference>